<dbReference type="OrthoDB" id="9783686at2"/>
<evidence type="ECO:0000313" key="3">
    <source>
        <dbReference type="Proteomes" id="UP000430564"/>
    </source>
</evidence>
<dbReference type="Proteomes" id="UP000430564">
    <property type="component" value="Unassembled WGS sequence"/>
</dbReference>
<name>A0A6I1EN23_9BURK</name>
<feature type="compositionally biased region" description="Acidic residues" evidence="1">
    <location>
        <begin position="110"/>
        <end position="125"/>
    </location>
</feature>
<proteinExistence type="predicted"/>
<organism evidence="2 3">
    <name type="scientific">Sutterella seckii</name>
    <dbReference type="NCBI Taxonomy" id="1944635"/>
    <lineage>
        <taxon>Bacteria</taxon>
        <taxon>Pseudomonadati</taxon>
        <taxon>Pseudomonadota</taxon>
        <taxon>Betaproteobacteria</taxon>
        <taxon>Burkholderiales</taxon>
        <taxon>Sutterellaceae</taxon>
        <taxon>Sutterella</taxon>
    </lineage>
</organism>
<accession>A0A6I1EN23</accession>
<comment type="caution">
    <text evidence="2">The sequence shown here is derived from an EMBL/GenBank/DDBJ whole genome shotgun (WGS) entry which is preliminary data.</text>
</comment>
<dbReference type="SUPFAM" id="SSF46689">
    <property type="entry name" value="Homeodomain-like"/>
    <property type="match status" value="1"/>
</dbReference>
<feature type="region of interest" description="Disordered" evidence="1">
    <location>
        <begin position="109"/>
        <end position="141"/>
    </location>
</feature>
<evidence type="ECO:0000256" key="1">
    <source>
        <dbReference type="SAM" id="MobiDB-lite"/>
    </source>
</evidence>
<dbReference type="InterPro" id="IPR009057">
    <property type="entry name" value="Homeodomain-like_sf"/>
</dbReference>
<evidence type="ECO:0000313" key="2">
    <source>
        <dbReference type="EMBL" id="KAB7658499.1"/>
    </source>
</evidence>
<protein>
    <submittedName>
        <fullName evidence="2">Helix-turn-helix domain-containing protein</fullName>
    </submittedName>
</protein>
<reference evidence="2 3" key="1">
    <citation type="submission" date="2019-10" db="EMBL/GenBank/DDBJ databases">
        <title>Genome diversity of Sutterella seckii.</title>
        <authorList>
            <person name="Chaplin A.V."/>
            <person name="Sokolova S.R."/>
            <person name="Mosin K.A."/>
            <person name="Ivanova E.L."/>
            <person name="Kochetkova T.O."/>
            <person name="Goltsov A.Y."/>
            <person name="Trofimov D.Y."/>
            <person name="Efimov B.A."/>
        </authorList>
    </citation>
    <scope>NUCLEOTIDE SEQUENCE [LARGE SCALE GENOMIC DNA]</scope>
    <source>
        <strain evidence="2 3">ASD393</strain>
    </source>
</reference>
<dbReference type="AlphaFoldDB" id="A0A6I1EN23"/>
<feature type="region of interest" description="Disordered" evidence="1">
    <location>
        <begin position="1"/>
        <end position="43"/>
    </location>
</feature>
<dbReference type="RefSeq" id="WP_152158527.1">
    <property type="nucleotide sequence ID" value="NZ_WEHX01000046.1"/>
</dbReference>
<feature type="compositionally biased region" description="Basic and acidic residues" evidence="1">
    <location>
        <begin position="10"/>
        <end position="21"/>
    </location>
</feature>
<sequence>MPRVKLHRPTSPDDRPLKPQDEFEAGLFPEIAPEPAQPEKPKYEAWPDYVPEEVPHERTSYLPNIKQQALELFREGCGYKRTASLLGVPAYTVRDWARLYREGKFRPQEDAPDLFEGIEPEEEAPKDDLFHLPDIVLPGKP</sequence>
<dbReference type="EMBL" id="WEHX01000046">
    <property type="protein sequence ID" value="KAB7658499.1"/>
    <property type="molecule type" value="Genomic_DNA"/>
</dbReference>
<gene>
    <name evidence="2" type="ORF">GBM95_07445</name>
</gene>